<sequence length="129" mass="14042">MIHDVGVQESFGFKNDPIVIRVYGKSVIGGRMLEVAGYTEEFIRKGQLIIRDETNEVSKPMPVTDGAYGTLPKGYVYEGVAKSTVAASEPLVGVMYEGEVNDVASPYPLTAEMLTALKSALPELKFTHD</sequence>
<gene>
    <name evidence="1" type="ORF">FYJ29_03265</name>
</gene>
<dbReference type="EMBL" id="VULT01000004">
    <property type="protein sequence ID" value="MSS16787.1"/>
    <property type="molecule type" value="Genomic_DNA"/>
</dbReference>
<evidence type="ECO:0000313" key="1">
    <source>
        <dbReference type="EMBL" id="MSS16787.1"/>
    </source>
</evidence>
<accession>A0A6L5XAU7</accession>
<proteinExistence type="predicted"/>
<comment type="caution">
    <text evidence="1">The sequence shown here is derived from an EMBL/GenBank/DDBJ whole genome shotgun (WGS) entry which is preliminary data.</text>
</comment>
<reference evidence="1 2" key="1">
    <citation type="submission" date="2019-08" db="EMBL/GenBank/DDBJ databases">
        <title>In-depth cultivation of the pig gut microbiome towards novel bacterial diversity and tailored functional studies.</title>
        <authorList>
            <person name="Wylensek D."/>
            <person name="Hitch T.C.A."/>
            <person name="Clavel T."/>
        </authorList>
    </citation>
    <scope>NUCLEOTIDE SEQUENCE [LARGE SCALE GENOMIC DNA]</scope>
    <source>
        <strain evidence="1 2">Oil-RF-744-WCA-WT-10</strain>
    </source>
</reference>
<dbReference type="Proteomes" id="UP000483362">
    <property type="component" value="Unassembled WGS sequence"/>
</dbReference>
<dbReference type="AlphaFoldDB" id="A0A6L5XAU7"/>
<keyword evidence="2" id="KW-1185">Reference proteome</keyword>
<protein>
    <submittedName>
        <fullName evidence="1">Uncharacterized protein</fullName>
    </submittedName>
</protein>
<name>A0A6L5XAU7_9BACT</name>
<dbReference type="RefSeq" id="WP_154328251.1">
    <property type="nucleotide sequence ID" value="NZ_CP045696.1"/>
</dbReference>
<organism evidence="1 2">
    <name type="scientific">Sodaliphilus pleomorphus</name>
    <dbReference type="NCBI Taxonomy" id="2606626"/>
    <lineage>
        <taxon>Bacteria</taxon>
        <taxon>Pseudomonadati</taxon>
        <taxon>Bacteroidota</taxon>
        <taxon>Bacteroidia</taxon>
        <taxon>Bacteroidales</taxon>
        <taxon>Muribaculaceae</taxon>
        <taxon>Sodaliphilus</taxon>
    </lineage>
</organism>
<evidence type="ECO:0000313" key="2">
    <source>
        <dbReference type="Proteomes" id="UP000483362"/>
    </source>
</evidence>